<dbReference type="KEGG" id="ble:BleG1_3920"/>
<feature type="binding site" evidence="5">
    <location>
        <position position="166"/>
    </location>
    <ligand>
        <name>molybdate</name>
        <dbReference type="ChEBI" id="CHEBI:36264"/>
    </ligand>
</feature>
<feature type="binding site" evidence="5">
    <location>
        <position position="59"/>
    </location>
    <ligand>
        <name>molybdate</name>
        <dbReference type="ChEBI" id="CHEBI:36264"/>
    </ligand>
</feature>
<sequence>MKKGLLVTAIGIILAGCSSNETEEVMIMAAASLNDAVDELIESYEQNHDVHITVNYGSSGQLRQQILQGAPADLFLSASIADMEEVVDVEGVESSTTLIENTLVLIAAPEIAPSLTSWADLTTATYQGLAIGETETVPAGRYGKQALESMGIFADIEDKLIVGKDVRQVLTYVQTGNADVGIVYETDARVAGDAVTIVAEAPANSHDSIHYPIGLLTTNDSAAVLYEWLQQDEAIATFESYGFQKGE</sequence>
<evidence type="ECO:0000256" key="4">
    <source>
        <dbReference type="ARBA" id="ARBA00022729"/>
    </source>
</evidence>
<evidence type="ECO:0000313" key="6">
    <source>
        <dbReference type="EMBL" id="AIC96467.1"/>
    </source>
</evidence>
<keyword evidence="7" id="KW-1185">Reference proteome</keyword>
<dbReference type="PATRIC" id="fig|1246626.3.peg.3918"/>
<protein>
    <submittedName>
        <fullName evidence="6">ABC transporter substrate-binding lipoprotein yvgL</fullName>
    </submittedName>
</protein>
<dbReference type="STRING" id="1246626.BleG1_3920"/>
<comment type="similarity">
    <text evidence="1">Belongs to the bacterial solute-binding protein ModA family.</text>
</comment>
<dbReference type="OrthoDB" id="9785015at2"/>
<dbReference type="FunFam" id="3.40.190.10:FF:000035">
    <property type="entry name" value="Molybdate ABC transporter substrate-binding protein"/>
    <property type="match status" value="1"/>
</dbReference>
<keyword evidence="2 5" id="KW-0500">Molybdenum</keyword>
<organism evidence="6 7">
    <name type="scientific">Shouchella lehensis G1</name>
    <dbReference type="NCBI Taxonomy" id="1246626"/>
    <lineage>
        <taxon>Bacteria</taxon>
        <taxon>Bacillati</taxon>
        <taxon>Bacillota</taxon>
        <taxon>Bacilli</taxon>
        <taxon>Bacillales</taxon>
        <taxon>Bacillaceae</taxon>
        <taxon>Shouchella</taxon>
    </lineage>
</organism>
<dbReference type="RefSeq" id="WP_038484565.1">
    <property type="nucleotide sequence ID" value="NZ_CP003923.1"/>
</dbReference>
<dbReference type="InterPro" id="IPR005950">
    <property type="entry name" value="ModA"/>
</dbReference>
<name>A0A060M1Y7_9BACI</name>
<evidence type="ECO:0000256" key="2">
    <source>
        <dbReference type="ARBA" id="ARBA00022505"/>
    </source>
</evidence>
<dbReference type="EMBL" id="CP003923">
    <property type="protein sequence ID" value="AIC96467.1"/>
    <property type="molecule type" value="Genomic_DNA"/>
</dbReference>
<dbReference type="Gene3D" id="3.40.190.10">
    <property type="entry name" value="Periplasmic binding protein-like II"/>
    <property type="match status" value="2"/>
</dbReference>
<dbReference type="GO" id="GO:0015689">
    <property type="term" value="P:molybdate ion transport"/>
    <property type="evidence" value="ECO:0007669"/>
    <property type="project" value="InterPro"/>
</dbReference>
<accession>A0A060M1Y7</accession>
<dbReference type="eggNOG" id="COG0725">
    <property type="taxonomic scope" value="Bacteria"/>
</dbReference>
<dbReference type="PIRSF" id="PIRSF004846">
    <property type="entry name" value="ModA"/>
    <property type="match status" value="1"/>
</dbReference>
<proteinExistence type="inferred from homology"/>
<dbReference type="SUPFAM" id="SSF53850">
    <property type="entry name" value="Periplasmic binding protein-like II"/>
    <property type="match status" value="1"/>
</dbReference>
<gene>
    <name evidence="6" type="ORF">BleG1_3920</name>
</gene>
<dbReference type="Pfam" id="PF13531">
    <property type="entry name" value="SBP_bac_11"/>
    <property type="match status" value="1"/>
</dbReference>
<keyword evidence="3 5" id="KW-0479">Metal-binding</keyword>
<dbReference type="GO" id="GO:0046872">
    <property type="term" value="F:metal ion binding"/>
    <property type="evidence" value="ECO:0007669"/>
    <property type="project" value="UniProtKB-KW"/>
</dbReference>
<dbReference type="GO" id="GO:0030973">
    <property type="term" value="F:molybdate ion binding"/>
    <property type="evidence" value="ECO:0007669"/>
    <property type="project" value="TreeGrafter"/>
</dbReference>
<reference evidence="6 7" key="1">
    <citation type="journal article" date="2014" name="Gene">
        <title>A comparative genomic analysis of the alkalitolerant soil bacterium Bacillus lehensis G1.</title>
        <authorList>
            <person name="Noor Y.M."/>
            <person name="Samsulrizal N.H."/>
            <person name="Jema'on N.A."/>
            <person name="Low K.O."/>
            <person name="Ramli A.N."/>
            <person name="Alias N.I."/>
            <person name="Damis S.I."/>
            <person name="Fuzi S.F."/>
            <person name="Isa M.N."/>
            <person name="Murad A.M."/>
            <person name="Raih M.F."/>
            <person name="Bakar F.D."/>
            <person name="Najimudin N."/>
            <person name="Mahadi N.M."/>
            <person name="Illias R.M."/>
        </authorList>
    </citation>
    <scope>NUCLEOTIDE SEQUENCE [LARGE SCALE GENOMIC DNA]</scope>
    <source>
        <strain evidence="6 7">G1</strain>
    </source>
</reference>
<dbReference type="Proteomes" id="UP000027142">
    <property type="component" value="Chromosome"/>
</dbReference>
<feature type="binding site" evidence="5">
    <location>
        <position position="32"/>
    </location>
    <ligand>
        <name>molybdate</name>
        <dbReference type="ChEBI" id="CHEBI:36264"/>
    </ligand>
</feature>
<dbReference type="AlphaFoldDB" id="A0A060M1Y7"/>
<keyword evidence="6" id="KW-0449">Lipoprotein</keyword>
<dbReference type="NCBIfam" id="TIGR01256">
    <property type="entry name" value="modA"/>
    <property type="match status" value="1"/>
</dbReference>
<evidence type="ECO:0000256" key="1">
    <source>
        <dbReference type="ARBA" id="ARBA00009175"/>
    </source>
</evidence>
<evidence type="ECO:0000256" key="3">
    <source>
        <dbReference type="ARBA" id="ARBA00022723"/>
    </source>
</evidence>
<evidence type="ECO:0000256" key="5">
    <source>
        <dbReference type="PIRSR" id="PIRSR004846-1"/>
    </source>
</evidence>
<feature type="binding site" evidence="5">
    <location>
        <position position="184"/>
    </location>
    <ligand>
        <name>molybdate</name>
        <dbReference type="ChEBI" id="CHEBI:36264"/>
    </ligand>
</feature>
<dbReference type="PANTHER" id="PTHR30632">
    <property type="entry name" value="MOLYBDATE-BINDING PERIPLASMIC PROTEIN"/>
    <property type="match status" value="1"/>
</dbReference>
<evidence type="ECO:0000313" key="7">
    <source>
        <dbReference type="Proteomes" id="UP000027142"/>
    </source>
</evidence>
<dbReference type="HOGENOM" id="CLU_065520_3_1_9"/>
<keyword evidence="4" id="KW-0732">Signal</keyword>
<dbReference type="GO" id="GO:1901359">
    <property type="term" value="F:tungstate binding"/>
    <property type="evidence" value="ECO:0007669"/>
    <property type="project" value="UniProtKB-ARBA"/>
</dbReference>
<dbReference type="PANTHER" id="PTHR30632:SF0">
    <property type="entry name" value="SULFATE-BINDING PROTEIN"/>
    <property type="match status" value="1"/>
</dbReference>
<feature type="binding site" evidence="5">
    <location>
        <position position="139"/>
    </location>
    <ligand>
        <name>molybdate</name>
        <dbReference type="ChEBI" id="CHEBI:36264"/>
    </ligand>
</feature>
<dbReference type="PROSITE" id="PS51257">
    <property type="entry name" value="PROKAR_LIPOPROTEIN"/>
    <property type="match status" value="1"/>
</dbReference>
<dbReference type="InterPro" id="IPR050682">
    <property type="entry name" value="ModA/WtpA"/>
</dbReference>